<proteinExistence type="predicted"/>
<feature type="non-terminal residue" evidence="1">
    <location>
        <position position="1"/>
    </location>
</feature>
<evidence type="ECO:0000313" key="2">
    <source>
        <dbReference type="Proteomes" id="UP001432322"/>
    </source>
</evidence>
<reference evidence="1" key="1">
    <citation type="submission" date="2023-10" db="EMBL/GenBank/DDBJ databases">
        <title>Genome assembly of Pristionchus species.</title>
        <authorList>
            <person name="Yoshida K."/>
            <person name="Sommer R.J."/>
        </authorList>
    </citation>
    <scope>NUCLEOTIDE SEQUENCE</scope>
    <source>
        <strain evidence="1">RS5133</strain>
    </source>
</reference>
<sequence length="94" mass="10825">VISFAGREALCPQLRHRNGLRAVGNARREGLVWRFILTSQSRVETEGCCSSRGESLTNTKRKRLAHRESQVIDSQRRILDKDEIAVFRPLHVER</sequence>
<evidence type="ECO:0000313" key="1">
    <source>
        <dbReference type="EMBL" id="GMT19858.1"/>
    </source>
</evidence>
<gene>
    <name evidence="1" type="ORF">PFISCL1PPCAC_11155</name>
</gene>
<comment type="caution">
    <text evidence="1">The sequence shown here is derived from an EMBL/GenBank/DDBJ whole genome shotgun (WGS) entry which is preliminary data.</text>
</comment>
<accession>A0AAV5VNE3</accession>
<keyword evidence="2" id="KW-1185">Reference proteome</keyword>
<dbReference type="Proteomes" id="UP001432322">
    <property type="component" value="Unassembled WGS sequence"/>
</dbReference>
<protein>
    <recommendedName>
        <fullName evidence="3">Ribosomal protein</fullName>
    </recommendedName>
</protein>
<dbReference type="EMBL" id="BTSY01000003">
    <property type="protein sequence ID" value="GMT19858.1"/>
    <property type="molecule type" value="Genomic_DNA"/>
</dbReference>
<evidence type="ECO:0008006" key="3">
    <source>
        <dbReference type="Google" id="ProtNLM"/>
    </source>
</evidence>
<dbReference type="AlphaFoldDB" id="A0AAV5VNE3"/>
<name>A0AAV5VNE3_9BILA</name>
<organism evidence="1 2">
    <name type="scientific">Pristionchus fissidentatus</name>
    <dbReference type="NCBI Taxonomy" id="1538716"/>
    <lineage>
        <taxon>Eukaryota</taxon>
        <taxon>Metazoa</taxon>
        <taxon>Ecdysozoa</taxon>
        <taxon>Nematoda</taxon>
        <taxon>Chromadorea</taxon>
        <taxon>Rhabditida</taxon>
        <taxon>Rhabditina</taxon>
        <taxon>Diplogasteromorpha</taxon>
        <taxon>Diplogasteroidea</taxon>
        <taxon>Neodiplogasteridae</taxon>
        <taxon>Pristionchus</taxon>
    </lineage>
</organism>
<feature type="non-terminal residue" evidence="1">
    <location>
        <position position="94"/>
    </location>
</feature>